<feature type="signal peptide" evidence="5">
    <location>
        <begin position="1"/>
        <end position="17"/>
    </location>
</feature>
<dbReference type="PANTHER" id="PTHR46834:SF4">
    <property type="entry name" value="TRANSCRIPTION FACTOR EAT1"/>
    <property type="match status" value="1"/>
</dbReference>
<dbReference type="InterPro" id="IPR011598">
    <property type="entry name" value="bHLH_dom"/>
</dbReference>
<dbReference type="AlphaFoldDB" id="A0A8R7PJK8"/>
<dbReference type="SUPFAM" id="SSF47459">
    <property type="entry name" value="HLH, helix-loop-helix DNA-binding domain"/>
    <property type="match status" value="1"/>
</dbReference>
<dbReference type="Proteomes" id="UP000015106">
    <property type="component" value="Chromosome 2"/>
</dbReference>
<evidence type="ECO:0000256" key="5">
    <source>
        <dbReference type="SAM" id="SignalP"/>
    </source>
</evidence>
<keyword evidence="8" id="KW-1185">Reference proteome</keyword>
<dbReference type="InterPro" id="IPR045895">
    <property type="entry name" value="bHLH91-like"/>
</dbReference>
<dbReference type="EnsemblPlants" id="TuG1812G0200004926.01.T02">
    <property type="protein sequence ID" value="TuG1812G0200004926.01.T02"/>
    <property type="gene ID" value="TuG1812G0200004926.01"/>
</dbReference>
<dbReference type="Gene3D" id="4.10.280.10">
    <property type="entry name" value="Helix-loop-helix DNA-binding domain"/>
    <property type="match status" value="1"/>
</dbReference>
<accession>A0A8R7PJK8</accession>
<dbReference type="PANTHER" id="PTHR46834">
    <property type="entry name" value="TRANSCRIPTION FACTOR BHLH91"/>
    <property type="match status" value="1"/>
</dbReference>
<evidence type="ECO:0000313" key="8">
    <source>
        <dbReference type="Proteomes" id="UP000015106"/>
    </source>
</evidence>
<dbReference type="GO" id="GO:0006355">
    <property type="term" value="P:regulation of DNA-templated transcription"/>
    <property type="evidence" value="ECO:0007669"/>
    <property type="project" value="InterPro"/>
</dbReference>
<keyword evidence="3" id="KW-0804">Transcription</keyword>
<dbReference type="Gramene" id="TuG1812G0200004926.01.T02">
    <property type="protein sequence ID" value="TuG1812G0200004926.01.T02"/>
    <property type="gene ID" value="TuG1812G0200004926.01"/>
</dbReference>
<proteinExistence type="inferred from homology"/>
<dbReference type="InterPro" id="IPR036638">
    <property type="entry name" value="HLH_DNA-bd_sf"/>
</dbReference>
<evidence type="ECO:0000256" key="4">
    <source>
        <dbReference type="SAM" id="MobiDB-lite"/>
    </source>
</evidence>
<reference evidence="8" key="1">
    <citation type="journal article" date="2013" name="Nature">
        <title>Draft genome of the wheat A-genome progenitor Triticum urartu.</title>
        <authorList>
            <person name="Ling H.Q."/>
            <person name="Zhao S."/>
            <person name="Liu D."/>
            <person name="Wang J."/>
            <person name="Sun H."/>
            <person name="Zhang C."/>
            <person name="Fan H."/>
            <person name="Li D."/>
            <person name="Dong L."/>
            <person name="Tao Y."/>
            <person name="Gao C."/>
            <person name="Wu H."/>
            <person name="Li Y."/>
            <person name="Cui Y."/>
            <person name="Guo X."/>
            <person name="Zheng S."/>
            <person name="Wang B."/>
            <person name="Yu K."/>
            <person name="Liang Q."/>
            <person name="Yang W."/>
            <person name="Lou X."/>
            <person name="Chen J."/>
            <person name="Feng M."/>
            <person name="Jian J."/>
            <person name="Zhang X."/>
            <person name="Luo G."/>
            <person name="Jiang Y."/>
            <person name="Liu J."/>
            <person name="Wang Z."/>
            <person name="Sha Y."/>
            <person name="Zhang B."/>
            <person name="Wu H."/>
            <person name="Tang D."/>
            <person name="Shen Q."/>
            <person name="Xue P."/>
            <person name="Zou S."/>
            <person name="Wang X."/>
            <person name="Liu X."/>
            <person name="Wang F."/>
            <person name="Yang Y."/>
            <person name="An X."/>
            <person name="Dong Z."/>
            <person name="Zhang K."/>
            <person name="Zhang X."/>
            <person name="Luo M.C."/>
            <person name="Dvorak J."/>
            <person name="Tong Y."/>
            <person name="Wang J."/>
            <person name="Yang H."/>
            <person name="Li Z."/>
            <person name="Wang D."/>
            <person name="Zhang A."/>
            <person name="Wang J."/>
        </authorList>
    </citation>
    <scope>NUCLEOTIDE SEQUENCE</scope>
    <source>
        <strain evidence="8">cv. G1812</strain>
    </source>
</reference>
<reference evidence="7" key="3">
    <citation type="submission" date="2022-06" db="UniProtKB">
        <authorList>
            <consortium name="EnsemblPlants"/>
        </authorList>
    </citation>
    <scope>IDENTIFICATION</scope>
</reference>
<reference evidence="7" key="2">
    <citation type="submission" date="2018-03" db="EMBL/GenBank/DDBJ databases">
        <title>The Triticum urartu genome reveals the dynamic nature of wheat genome evolution.</title>
        <authorList>
            <person name="Ling H."/>
            <person name="Ma B."/>
            <person name="Shi X."/>
            <person name="Liu H."/>
            <person name="Dong L."/>
            <person name="Sun H."/>
            <person name="Cao Y."/>
            <person name="Gao Q."/>
            <person name="Zheng S."/>
            <person name="Li Y."/>
            <person name="Yu Y."/>
            <person name="Du H."/>
            <person name="Qi M."/>
            <person name="Li Y."/>
            <person name="Yu H."/>
            <person name="Cui Y."/>
            <person name="Wang N."/>
            <person name="Chen C."/>
            <person name="Wu H."/>
            <person name="Zhao Y."/>
            <person name="Zhang J."/>
            <person name="Li Y."/>
            <person name="Zhou W."/>
            <person name="Zhang B."/>
            <person name="Hu W."/>
            <person name="Eijk M."/>
            <person name="Tang J."/>
            <person name="Witsenboer H."/>
            <person name="Zhao S."/>
            <person name="Li Z."/>
            <person name="Zhang A."/>
            <person name="Wang D."/>
            <person name="Liang C."/>
        </authorList>
    </citation>
    <scope>NUCLEOTIDE SEQUENCE [LARGE SCALE GENOMIC DNA]</scope>
    <source>
        <strain evidence="7">cv. G1812</strain>
    </source>
</reference>
<dbReference type="GO" id="GO:0046983">
    <property type="term" value="F:protein dimerization activity"/>
    <property type="evidence" value="ECO:0007669"/>
    <property type="project" value="InterPro"/>
</dbReference>
<evidence type="ECO:0000256" key="3">
    <source>
        <dbReference type="ARBA" id="ARBA00023163"/>
    </source>
</evidence>
<dbReference type="RefSeq" id="XP_048559055.1">
    <property type="nucleotide sequence ID" value="XM_048703098.1"/>
</dbReference>
<evidence type="ECO:0000256" key="2">
    <source>
        <dbReference type="ARBA" id="ARBA00023015"/>
    </source>
</evidence>
<keyword evidence="2" id="KW-0805">Transcription regulation</keyword>
<dbReference type="KEGG" id="tua:125539606"/>
<organism evidence="7 8">
    <name type="scientific">Triticum urartu</name>
    <name type="common">Red wild einkorn</name>
    <name type="synonym">Crithodium urartu</name>
    <dbReference type="NCBI Taxonomy" id="4572"/>
    <lineage>
        <taxon>Eukaryota</taxon>
        <taxon>Viridiplantae</taxon>
        <taxon>Streptophyta</taxon>
        <taxon>Embryophyta</taxon>
        <taxon>Tracheophyta</taxon>
        <taxon>Spermatophyta</taxon>
        <taxon>Magnoliopsida</taxon>
        <taxon>Liliopsida</taxon>
        <taxon>Poales</taxon>
        <taxon>Poaceae</taxon>
        <taxon>BOP clade</taxon>
        <taxon>Pooideae</taxon>
        <taxon>Triticodae</taxon>
        <taxon>Triticeae</taxon>
        <taxon>Triticinae</taxon>
        <taxon>Triticum</taxon>
    </lineage>
</organism>
<dbReference type="GO" id="GO:0048658">
    <property type="term" value="P:anther wall tapetum development"/>
    <property type="evidence" value="ECO:0007669"/>
    <property type="project" value="InterPro"/>
</dbReference>
<sequence>MLISFYTLLIWFEGARCCLVNMIVGGGYFEGSHDHNLMPGSLIKPDFANERQRREWMNVAFWALRILLPDPKDDRVSNVEDAIEYIHELNRTVKELKILVEQKRHGTNRKKMIKMDEEAASDGENSSTMPVRDEQDNELDWAIRSSWVQRRSQECRVDVHIVENAVNVQLTEWKNANSLPHAAKVLDEFHLEIISVVGQIVGDHRIFIFNTKVSEGCSVYALAVAERLFQAVDAQHQALNILGQALATKLTI</sequence>
<feature type="chain" id="PRO_5035712783" description="BHLH domain-containing protein" evidence="5">
    <location>
        <begin position="18"/>
        <end position="252"/>
    </location>
</feature>
<gene>
    <name evidence="7" type="primary">LOC125539606</name>
</gene>
<keyword evidence="5" id="KW-0732">Signal</keyword>
<dbReference type="OrthoDB" id="1932168at2759"/>
<feature type="region of interest" description="Disordered" evidence="4">
    <location>
        <begin position="116"/>
        <end position="135"/>
    </location>
</feature>
<comment type="similarity">
    <text evidence="1">Belongs to the bHLH protein family.</text>
</comment>
<dbReference type="Pfam" id="PF00010">
    <property type="entry name" value="HLH"/>
    <property type="match status" value="1"/>
</dbReference>
<dbReference type="SMART" id="SM00353">
    <property type="entry name" value="HLH"/>
    <property type="match status" value="1"/>
</dbReference>
<dbReference type="GeneID" id="125539606"/>
<evidence type="ECO:0000259" key="6">
    <source>
        <dbReference type="SMART" id="SM00353"/>
    </source>
</evidence>
<feature type="domain" description="BHLH" evidence="6">
    <location>
        <begin position="47"/>
        <end position="95"/>
    </location>
</feature>
<protein>
    <recommendedName>
        <fullName evidence="6">BHLH domain-containing protein</fullName>
    </recommendedName>
</protein>
<name>A0A8R7PJK8_TRIUA</name>
<evidence type="ECO:0000313" key="7">
    <source>
        <dbReference type="EnsemblPlants" id="TuG1812G0200004926.01.T02"/>
    </source>
</evidence>
<evidence type="ECO:0000256" key="1">
    <source>
        <dbReference type="ARBA" id="ARBA00005510"/>
    </source>
</evidence>